<evidence type="ECO:0000256" key="1">
    <source>
        <dbReference type="ARBA" id="ARBA00009860"/>
    </source>
</evidence>
<dbReference type="Gene3D" id="3.30.760.10">
    <property type="entry name" value="RNA Cap, Translation Initiation Factor Eif4e"/>
    <property type="match status" value="1"/>
</dbReference>
<evidence type="ECO:0000256" key="4">
    <source>
        <dbReference type="ARBA" id="ARBA00022884"/>
    </source>
</evidence>
<dbReference type="EMBL" id="OU015566">
    <property type="protein sequence ID" value="CAG5107411.1"/>
    <property type="molecule type" value="Genomic_DNA"/>
</dbReference>
<dbReference type="Proteomes" id="UP001158576">
    <property type="component" value="Chromosome 1"/>
</dbReference>
<dbReference type="PANTHER" id="PTHR11960">
    <property type="entry name" value="EUKARYOTIC TRANSLATION INITIATION FACTOR 4E RELATED"/>
    <property type="match status" value="1"/>
</dbReference>
<evidence type="ECO:0000256" key="6">
    <source>
        <dbReference type="RuleBase" id="RU004374"/>
    </source>
</evidence>
<keyword evidence="2 6" id="KW-0396">Initiation factor</keyword>
<gene>
    <name evidence="7" type="ORF">OKIOD_LOCUS12072</name>
</gene>
<protein>
    <submittedName>
        <fullName evidence="7">Oidioi.mRNA.OKI2018_I69.chr1.g3307.t1.cds</fullName>
    </submittedName>
</protein>
<dbReference type="PANTHER" id="PTHR11960:SF8">
    <property type="entry name" value="EUKARYOTIC TRANSLATION INITIATION FACTOR 4E1-RELATED"/>
    <property type="match status" value="1"/>
</dbReference>
<evidence type="ECO:0000256" key="2">
    <source>
        <dbReference type="ARBA" id="ARBA00022540"/>
    </source>
</evidence>
<comment type="similarity">
    <text evidence="1 6">Belongs to the eukaryotic initiation factor 4E family.</text>
</comment>
<dbReference type="SUPFAM" id="SSF55418">
    <property type="entry name" value="eIF4e-like"/>
    <property type="match status" value="1"/>
</dbReference>
<dbReference type="Pfam" id="PF01652">
    <property type="entry name" value="IF4E"/>
    <property type="match status" value="1"/>
</dbReference>
<proteinExistence type="inferred from homology"/>
<evidence type="ECO:0000256" key="5">
    <source>
        <dbReference type="ARBA" id="ARBA00022917"/>
    </source>
</evidence>
<sequence>MDMSHLLSIMLETEMSNVDLNADKSATAAGEEVKHPLQNTWSLWFFKNEKGNQWKDNLRLVTSFSTVEDFWAIYNHIQLSSKLPTGCDYMLFKQGIEPMWEDVQNREGGRWLLTTDKKKRAQDLDRIWLETLLCLIGEAFDDASEDICGACVQIRQKADKVAIWTTNAHHKDRVMSIGRKFQTRIKLAPESLFYQKHTDTANSASKQGSNKSKYEYII</sequence>
<dbReference type="InterPro" id="IPR019770">
    <property type="entry name" value="TIF_eIF_4E_CS"/>
</dbReference>
<keyword evidence="3" id="KW-0810">Translation regulation</keyword>
<name>A0ABN7SXZ1_OIKDI</name>
<dbReference type="InterPro" id="IPR001040">
    <property type="entry name" value="TIF_eIF_4E"/>
</dbReference>
<evidence type="ECO:0000256" key="3">
    <source>
        <dbReference type="ARBA" id="ARBA00022845"/>
    </source>
</evidence>
<accession>A0ABN7SXZ1</accession>
<evidence type="ECO:0000313" key="8">
    <source>
        <dbReference type="Proteomes" id="UP001158576"/>
    </source>
</evidence>
<organism evidence="7 8">
    <name type="scientific">Oikopleura dioica</name>
    <name type="common">Tunicate</name>
    <dbReference type="NCBI Taxonomy" id="34765"/>
    <lineage>
        <taxon>Eukaryota</taxon>
        <taxon>Metazoa</taxon>
        <taxon>Chordata</taxon>
        <taxon>Tunicata</taxon>
        <taxon>Appendicularia</taxon>
        <taxon>Copelata</taxon>
        <taxon>Oikopleuridae</taxon>
        <taxon>Oikopleura</taxon>
    </lineage>
</organism>
<keyword evidence="4 6" id="KW-0694">RNA-binding</keyword>
<keyword evidence="8" id="KW-1185">Reference proteome</keyword>
<reference evidence="7 8" key="1">
    <citation type="submission" date="2021-04" db="EMBL/GenBank/DDBJ databases">
        <authorList>
            <person name="Bliznina A."/>
        </authorList>
    </citation>
    <scope>NUCLEOTIDE SEQUENCE [LARGE SCALE GENOMIC DNA]</scope>
</reference>
<dbReference type="InterPro" id="IPR023398">
    <property type="entry name" value="TIF_eIF4e-like"/>
</dbReference>
<evidence type="ECO:0000313" key="7">
    <source>
        <dbReference type="EMBL" id="CAG5107411.1"/>
    </source>
</evidence>
<keyword evidence="5 6" id="KW-0648">Protein biosynthesis</keyword>
<dbReference type="PROSITE" id="PS00813">
    <property type="entry name" value="IF4E"/>
    <property type="match status" value="1"/>
</dbReference>